<dbReference type="SUPFAM" id="SSF47203">
    <property type="entry name" value="Acyl-CoA dehydrogenase C-terminal domain-like"/>
    <property type="match status" value="1"/>
</dbReference>
<dbReference type="InterPro" id="IPR006091">
    <property type="entry name" value="Acyl-CoA_Oxase/DH_mid-dom"/>
</dbReference>
<evidence type="ECO:0000313" key="10">
    <source>
        <dbReference type="EMBL" id="KEQ53565.1"/>
    </source>
</evidence>
<feature type="domain" description="Acyl-CoA dehydrogenase/oxidase N-terminal" evidence="9">
    <location>
        <begin position="67"/>
        <end position="181"/>
    </location>
</feature>
<dbReference type="InterPro" id="IPR013786">
    <property type="entry name" value="AcylCoA_DH/ox_N"/>
</dbReference>
<dbReference type="PANTHER" id="PTHR43292">
    <property type="entry name" value="ACYL-COA DEHYDROGENASE"/>
    <property type="match status" value="1"/>
</dbReference>
<dbReference type="EMBL" id="JFHR01000021">
    <property type="protein sequence ID" value="KEQ53565.1"/>
    <property type="molecule type" value="Genomic_DNA"/>
</dbReference>
<comment type="caution">
    <text evidence="10">The sequence shown here is derived from an EMBL/GenBank/DDBJ whole genome shotgun (WGS) entry which is preliminary data.</text>
</comment>
<dbReference type="InterPro" id="IPR009075">
    <property type="entry name" value="AcylCo_DH/oxidase_C"/>
</dbReference>
<sequence length="458" mass="50331">MSPAGGTDAFSSAARILISPASLSPGTAGSTGLPYRPASTQGAPLASLGATGTITKDSASNMAHDDTAEDARFRAEVRDFLDEALPERLRAAPRTLLMKNVADQQEWHQILGRKGWSVPGWPVEYGGTGWTVRQRHIFDQELSLARAPMLSPQMNMIGPVIYTFGTQAQKNAHLPSIVSGERLWCQGYSEPGAGSDLSALRTRAVRDGDDYVINGQKIWTTFAHVAEWMFCLVRTSNEGKPQAGITFLLIDMKTPGIEVRPIISIDNLHHLNEVFFTDVRVPVENRIGEENAGWNYAKFLLKHERDNIGEIGTLMIHLQNLRKHVRRVEAAAPDLAPYMKRDLLELEAELLAIDALNARRVALAENGSEDPTFASMIKLRSSELQQRIFELGIDTLGPYVQASQTEKLGEADPERLVGPVGGPEAVTNHLYGRALTILGGTSEVQRNIIYKATEALYR</sequence>
<proteinExistence type="inferred from homology"/>
<dbReference type="eggNOG" id="COG1960">
    <property type="taxonomic scope" value="Bacteria"/>
</dbReference>
<evidence type="ECO:0000256" key="4">
    <source>
        <dbReference type="ARBA" id="ARBA00022827"/>
    </source>
</evidence>
<dbReference type="AlphaFoldDB" id="A0A081REE2"/>
<evidence type="ECO:0000256" key="6">
    <source>
        <dbReference type="RuleBase" id="RU362125"/>
    </source>
</evidence>
<dbReference type="Pfam" id="PF00441">
    <property type="entry name" value="Acyl-CoA_dh_1"/>
    <property type="match status" value="1"/>
</dbReference>
<evidence type="ECO:0000256" key="3">
    <source>
        <dbReference type="ARBA" id="ARBA00022630"/>
    </source>
</evidence>
<dbReference type="InterPro" id="IPR009100">
    <property type="entry name" value="AcylCoA_DH/oxidase_NM_dom_sf"/>
</dbReference>
<organism evidence="10 11">
    <name type="scientific">Sphingobium chlorophenolicum</name>
    <dbReference type="NCBI Taxonomy" id="46429"/>
    <lineage>
        <taxon>Bacteria</taxon>
        <taxon>Pseudomonadati</taxon>
        <taxon>Pseudomonadota</taxon>
        <taxon>Alphaproteobacteria</taxon>
        <taxon>Sphingomonadales</taxon>
        <taxon>Sphingomonadaceae</taxon>
        <taxon>Sphingobium</taxon>
    </lineage>
</organism>
<name>A0A081REE2_SPHCR</name>
<dbReference type="PANTHER" id="PTHR43292:SF3">
    <property type="entry name" value="ACYL-COA DEHYDROGENASE FADE29"/>
    <property type="match status" value="1"/>
</dbReference>
<dbReference type="GO" id="GO:0008470">
    <property type="term" value="F:3-methylbutanoyl-CoA dehydrogenase activity"/>
    <property type="evidence" value="ECO:0007669"/>
    <property type="project" value="UniProtKB-EC"/>
</dbReference>
<dbReference type="Gene3D" id="1.20.140.10">
    <property type="entry name" value="Butyryl-CoA Dehydrogenase, subunit A, domain 3"/>
    <property type="match status" value="1"/>
</dbReference>
<evidence type="ECO:0000256" key="1">
    <source>
        <dbReference type="ARBA" id="ARBA00001974"/>
    </source>
</evidence>
<dbReference type="GO" id="GO:0050660">
    <property type="term" value="F:flavin adenine dinucleotide binding"/>
    <property type="evidence" value="ECO:0007669"/>
    <property type="project" value="InterPro"/>
</dbReference>
<dbReference type="SUPFAM" id="SSF56645">
    <property type="entry name" value="Acyl-CoA dehydrogenase NM domain-like"/>
    <property type="match status" value="1"/>
</dbReference>
<dbReference type="Proteomes" id="UP000028411">
    <property type="component" value="Unassembled WGS sequence"/>
</dbReference>
<comment type="cofactor">
    <cofactor evidence="1 6">
        <name>FAD</name>
        <dbReference type="ChEBI" id="CHEBI:57692"/>
    </cofactor>
</comment>
<dbReference type="Pfam" id="PF02770">
    <property type="entry name" value="Acyl-CoA_dh_M"/>
    <property type="match status" value="1"/>
</dbReference>
<evidence type="ECO:0000259" key="8">
    <source>
        <dbReference type="Pfam" id="PF02770"/>
    </source>
</evidence>
<evidence type="ECO:0000259" key="9">
    <source>
        <dbReference type="Pfam" id="PF02771"/>
    </source>
</evidence>
<accession>A0A081REE2</accession>
<dbReference type="FunFam" id="2.40.110.10:FF:000011">
    <property type="entry name" value="Acyl-CoA dehydrogenase FadE34"/>
    <property type="match status" value="1"/>
</dbReference>
<dbReference type="InterPro" id="IPR052161">
    <property type="entry name" value="Mycobact_Acyl-CoA_DH"/>
</dbReference>
<dbReference type="PATRIC" id="fig|46429.4.peg.2116"/>
<feature type="domain" description="Acyl-CoA dehydrogenase/oxidase C-terminal" evidence="7">
    <location>
        <begin position="291"/>
        <end position="452"/>
    </location>
</feature>
<evidence type="ECO:0000259" key="7">
    <source>
        <dbReference type="Pfam" id="PF00441"/>
    </source>
</evidence>
<comment type="similarity">
    <text evidence="2 6">Belongs to the acyl-CoA dehydrogenase family.</text>
</comment>
<keyword evidence="4 6" id="KW-0274">FAD</keyword>
<dbReference type="Gene3D" id="2.40.110.10">
    <property type="entry name" value="Butyryl-CoA Dehydrogenase, subunit A, domain 2"/>
    <property type="match status" value="1"/>
</dbReference>
<reference evidence="10 11" key="1">
    <citation type="submission" date="2014-02" db="EMBL/GenBank/DDBJ databases">
        <title>Whole genome sequence of Sphingobium chlorophenolicum NBRC 16172.</title>
        <authorList>
            <person name="Gan H.M."/>
            <person name="Gan H.Y."/>
            <person name="Chew T.H."/>
            <person name="Savka M.A."/>
        </authorList>
    </citation>
    <scope>NUCLEOTIDE SEQUENCE [LARGE SCALE GENOMIC DNA]</scope>
    <source>
        <strain evidence="10 11">NBRC 16172</strain>
    </source>
</reference>
<gene>
    <name evidence="10" type="ORF">BV95_02146</name>
</gene>
<protein>
    <submittedName>
        <fullName evidence="10">Isovaleryl-CoA dehydrogenase</fullName>
        <ecNumber evidence="10">1.3.8.4</ecNumber>
    </submittedName>
</protein>
<evidence type="ECO:0000256" key="5">
    <source>
        <dbReference type="ARBA" id="ARBA00023002"/>
    </source>
</evidence>
<dbReference type="EC" id="1.3.8.4" evidence="10"/>
<dbReference type="InterPro" id="IPR036250">
    <property type="entry name" value="AcylCo_DH-like_C"/>
</dbReference>
<evidence type="ECO:0000256" key="2">
    <source>
        <dbReference type="ARBA" id="ARBA00009347"/>
    </source>
</evidence>
<dbReference type="InterPro" id="IPR046373">
    <property type="entry name" value="Acyl-CoA_Oxase/DH_mid-dom_sf"/>
</dbReference>
<keyword evidence="3 6" id="KW-0285">Flavoprotein</keyword>
<dbReference type="InterPro" id="IPR037069">
    <property type="entry name" value="AcylCoA_DH/ox_N_sf"/>
</dbReference>
<dbReference type="Gene3D" id="1.10.540.10">
    <property type="entry name" value="Acyl-CoA dehydrogenase/oxidase, N-terminal domain"/>
    <property type="match status" value="1"/>
</dbReference>
<evidence type="ECO:0000313" key="11">
    <source>
        <dbReference type="Proteomes" id="UP000028411"/>
    </source>
</evidence>
<feature type="domain" description="Acyl-CoA oxidase/dehydrogenase middle" evidence="8">
    <location>
        <begin position="185"/>
        <end position="279"/>
    </location>
</feature>
<keyword evidence="5 6" id="KW-0560">Oxidoreductase</keyword>
<dbReference type="Pfam" id="PF02771">
    <property type="entry name" value="Acyl-CoA_dh_N"/>
    <property type="match status" value="1"/>
</dbReference>
<dbReference type="GO" id="GO:0005886">
    <property type="term" value="C:plasma membrane"/>
    <property type="evidence" value="ECO:0007669"/>
    <property type="project" value="TreeGrafter"/>
</dbReference>